<name>A0A1S6IZQ0_9FIRM</name>
<accession>A0A1S6IZQ0</accession>
<evidence type="ECO:0000313" key="3">
    <source>
        <dbReference type="Proteomes" id="UP000189464"/>
    </source>
</evidence>
<proteinExistence type="predicted"/>
<feature type="domain" description="DUF1659" evidence="1">
    <location>
        <begin position="2"/>
        <end position="72"/>
    </location>
</feature>
<dbReference type="InterPro" id="IPR012454">
    <property type="entry name" value="DUF1659"/>
</dbReference>
<dbReference type="OrthoDB" id="1954703at2"/>
<sequence>MAVDKIPTGTTLRLQLQTGVDENGDPVFRNKSLTNVKPEALDQDVFDVAQTLAGLQESILADVLRIDSARLEEIV</sequence>
<dbReference type="Pfam" id="PF07872">
    <property type="entry name" value="DUF1659"/>
    <property type="match status" value="1"/>
</dbReference>
<dbReference type="AlphaFoldDB" id="A0A1S6IZQ0"/>
<dbReference type="EMBL" id="CP019698">
    <property type="protein sequence ID" value="AQS60257.1"/>
    <property type="molecule type" value="Genomic_DNA"/>
</dbReference>
<dbReference type="RefSeq" id="WP_077715288.1">
    <property type="nucleotide sequence ID" value="NZ_CP019698.1"/>
</dbReference>
<keyword evidence="3" id="KW-1185">Reference proteome</keyword>
<dbReference type="KEGG" id="dfg:B0537_14945"/>
<gene>
    <name evidence="2" type="ORF">B0537_14945</name>
</gene>
<dbReference type="Proteomes" id="UP000189464">
    <property type="component" value="Chromosome"/>
</dbReference>
<evidence type="ECO:0000259" key="1">
    <source>
        <dbReference type="Pfam" id="PF07872"/>
    </source>
</evidence>
<protein>
    <recommendedName>
        <fullName evidence="1">DUF1659 domain-containing protein</fullName>
    </recommendedName>
</protein>
<organism evidence="2 3">
    <name type="scientific">Desulforamulus ferrireducens</name>
    <dbReference type="NCBI Taxonomy" id="1833852"/>
    <lineage>
        <taxon>Bacteria</taxon>
        <taxon>Bacillati</taxon>
        <taxon>Bacillota</taxon>
        <taxon>Clostridia</taxon>
        <taxon>Eubacteriales</taxon>
        <taxon>Peptococcaceae</taxon>
        <taxon>Desulforamulus</taxon>
    </lineage>
</organism>
<evidence type="ECO:0000313" key="2">
    <source>
        <dbReference type="EMBL" id="AQS60257.1"/>
    </source>
</evidence>
<reference evidence="2 3" key="1">
    <citation type="journal article" date="2016" name="Int. J. Syst. Evol. Microbiol.">
        <title>Desulfotomaculum ferrireducens sp. nov., a moderately thermophilic sulfate-reducing and dissimilatory Fe(III)-reducing bacterium isolated from compost.</title>
        <authorList>
            <person name="Yang G."/>
            <person name="Guo J."/>
            <person name="Zhuang L."/>
            <person name="Yuan Y."/>
            <person name="Zhou S."/>
        </authorList>
    </citation>
    <scope>NUCLEOTIDE SEQUENCE [LARGE SCALE GENOMIC DNA]</scope>
    <source>
        <strain evidence="2 3">GSS09</strain>
    </source>
</reference>
<dbReference type="STRING" id="1833852.B0537_14945"/>